<dbReference type="RefSeq" id="WP_280525151.1">
    <property type="nucleotide sequence ID" value="NZ_QQAV01000002.1"/>
</dbReference>
<dbReference type="PROSITE" id="PS51257">
    <property type="entry name" value="PROKAR_LIPOPROTEIN"/>
    <property type="match status" value="1"/>
</dbReference>
<dbReference type="EMBL" id="QQAV01000002">
    <property type="protein sequence ID" value="RDI27000.1"/>
    <property type="molecule type" value="Genomic_DNA"/>
</dbReference>
<comment type="caution">
    <text evidence="2">The sequence shown here is derived from an EMBL/GenBank/DDBJ whole genome shotgun (WGS) entry which is preliminary data.</text>
</comment>
<sequence>MKSFLLLLAGLTFLLAGCNEKPKPGGPVPKAEAPASSAAAGSA</sequence>
<proteinExistence type="predicted"/>
<protein>
    <recommendedName>
        <fullName evidence="4">Lipoprotein</fullName>
    </recommendedName>
</protein>
<gene>
    <name evidence="2" type="ORF">DFR41_10232</name>
</gene>
<organism evidence="2 3">
    <name type="scientific">Pseudacidovorax intermedius</name>
    <dbReference type="NCBI Taxonomy" id="433924"/>
    <lineage>
        <taxon>Bacteria</taxon>
        <taxon>Pseudomonadati</taxon>
        <taxon>Pseudomonadota</taxon>
        <taxon>Betaproteobacteria</taxon>
        <taxon>Burkholderiales</taxon>
        <taxon>Comamonadaceae</taxon>
        <taxon>Pseudacidovorax</taxon>
    </lineage>
</organism>
<evidence type="ECO:0000313" key="3">
    <source>
        <dbReference type="Proteomes" id="UP000255265"/>
    </source>
</evidence>
<feature type="region of interest" description="Disordered" evidence="1">
    <location>
        <begin position="23"/>
        <end position="43"/>
    </location>
</feature>
<evidence type="ECO:0000256" key="1">
    <source>
        <dbReference type="SAM" id="MobiDB-lite"/>
    </source>
</evidence>
<keyword evidence="3" id="KW-1185">Reference proteome</keyword>
<dbReference type="AlphaFoldDB" id="A0A370FJT3"/>
<name>A0A370FJT3_9BURK</name>
<dbReference type="Proteomes" id="UP000255265">
    <property type="component" value="Unassembled WGS sequence"/>
</dbReference>
<evidence type="ECO:0008006" key="4">
    <source>
        <dbReference type="Google" id="ProtNLM"/>
    </source>
</evidence>
<feature type="compositionally biased region" description="Low complexity" evidence="1">
    <location>
        <begin position="31"/>
        <end position="43"/>
    </location>
</feature>
<evidence type="ECO:0000313" key="2">
    <source>
        <dbReference type="EMBL" id="RDI27000.1"/>
    </source>
</evidence>
<reference evidence="2 3" key="1">
    <citation type="submission" date="2018-07" db="EMBL/GenBank/DDBJ databases">
        <title>Genomic Encyclopedia of Type Strains, Phase IV (KMG-IV): sequencing the most valuable type-strain genomes for metagenomic binning, comparative biology and taxonomic classification.</title>
        <authorList>
            <person name="Goeker M."/>
        </authorList>
    </citation>
    <scope>NUCLEOTIDE SEQUENCE [LARGE SCALE GENOMIC DNA]</scope>
    <source>
        <strain evidence="2 3">DSM 21352</strain>
    </source>
</reference>
<accession>A0A370FJT3</accession>